<protein>
    <submittedName>
        <fullName evidence="1">Uncharacterized protein</fullName>
    </submittedName>
</protein>
<evidence type="ECO:0000313" key="2">
    <source>
        <dbReference type="Proteomes" id="UP000235392"/>
    </source>
</evidence>
<accession>A0A2N5UXU6</accession>
<dbReference type="EMBL" id="PGCI01000077">
    <property type="protein sequence ID" value="PLW42562.1"/>
    <property type="molecule type" value="Genomic_DNA"/>
</dbReference>
<name>A0A2N5UXU6_9BASI</name>
<dbReference type="AlphaFoldDB" id="A0A2N5UXU6"/>
<dbReference type="Proteomes" id="UP000235392">
    <property type="component" value="Unassembled WGS sequence"/>
</dbReference>
<proteinExistence type="predicted"/>
<sequence>MLLTNTTQMILDELRINFHCRSRGYIEKVFASGLKVTPAHISSIVAVCQLLDRLATLITHPNNLAENDFKTASDKLNASLMP</sequence>
<reference evidence="1 2" key="1">
    <citation type="submission" date="2017-11" db="EMBL/GenBank/DDBJ databases">
        <title>De novo assembly and phasing of dikaryotic genomes from two isolates of Puccinia coronata f. sp. avenae, the causal agent of oat crown rust.</title>
        <authorList>
            <person name="Miller M.E."/>
            <person name="Zhang Y."/>
            <person name="Omidvar V."/>
            <person name="Sperschneider J."/>
            <person name="Schwessinger B."/>
            <person name="Raley C."/>
            <person name="Palmer J.M."/>
            <person name="Garnica D."/>
            <person name="Upadhyaya N."/>
            <person name="Rathjen J."/>
            <person name="Taylor J.M."/>
            <person name="Park R.F."/>
            <person name="Dodds P.N."/>
            <person name="Hirsch C.D."/>
            <person name="Kianian S.F."/>
            <person name="Figueroa M."/>
        </authorList>
    </citation>
    <scope>NUCLEOTIDE SEQUENCE [LARGE SCALE GENOMIC DNA]</scope>
    <source>
        <strain evidence="1">12SD80</strain>
    </source>
</reference>
<organism evidence="1 2">
    <name type="scientific">Puccinia coronata f. sp. avenae</name>
    <dbReference type="NCBI Taxonomy" id="200324"/>
    <lineage>
        <taxon>Eukaryota</taxon>
        <taxon>Fungi</taxon>
        <taxon>Dikarya</taxon>
        <taxon>Basidiomycota</taxon>
        <taxon>Pucciniomycotina</taxon>
        <taxon>Pucciniomycetes</taxon>
        <taxon>Pucciniales</taxon>
        <taxon>Pucciniaceae</taxon>
        <taxon>Puccinia</taxon>
    </lineage>
</organism>
<comment type="caution">
    <text evidence="1">The sequence shown here is derived from an EMBL/GenBank/DDBJ whole genome shotgun (WGS) entry which is preliminary data.</text>
</comment>
<gene>
    <name evidence="1" type="ORF">PCASD_05253</name>
</gene>
<evidence type="ECO:0000313" key="1">
    <source>
        <dbReference type="EMBL" id="PLW42562.1"/>
    </source>
</evidence>